<feature type="transmembrane region" description="Helical" evidence="2">
    <location>
        <begin position="36"/>
        <end position="58"/>
    </location>
</feature>
<evidence type="ECO:0000313" key="3">
    <source>
        <dbReference type="EMBL" id="KAF0027811.1"/>
    </source>
</evidence>
<organism evidence="3 4">
    <name type="scientific">Scophthalmus maximus</name>
    <name type="common">Turbot</name>
    <name type="synonym">Psetta maxima</name>
    <dbReference type="NCBI Taxonomy" id="52904"/>
    <lineage>
        <taxon>Eukaryota</taxon>
        <taxon>Metazoa</taxon>
        <taxon>Chordata</taxon>
        <taxon>Craniata</taxon>
        <taxon>Vertebrata</taxon>
        <taxon>Euteleostomi</taxon>
        <taxon>Actinopterygii</taxon>
        <taxon>Neopterygii</taxon>
        <taxon>Teleostei</taxon>
        <taxon>Neoteleostei</taxon>
        <taxon>Acanthomorphata</taxon>
        <taxon>Carangaria</taxon>
        <taxon>Pleuronectiformes</taxon>
        <taxon>Pleuronectoidei</taxon>
        <taxon>Scophthalmidae</taxon>
        <taxon>Scophthalmus</taxon>
    </lineage>
</organism>
<dbReference type="Proteomes" id="UP000438429">
    <property type="component" value="Unassembled WGS sequence"/>
</dbReference>
<evidence type="ECO:0000313" key="4">
    <source>
        <dbReference type="Proteomes" id="UP000438429"/>
    </source>
</evidence>
<keyword evidence="2" id="KW-1133">Transmembrane helix</keyword>
<proteinExistence type="predicted"/>
<evidence type="ECO:0000256" key="2">
    <source>
        <dbReference type="SAM" id="Phobius"/>
    </source>
</evidence>
<evidence type="ECO:0000256" key="1">
    <source>
        <dbReference type="SAM" id="MobiDB-lite"/>
    </source>
</evidence>
<protein>
    <submittedName>
        <fullName evidence="3">Uncharacterized protein</fullName>
    </submittedName>
</protein>
<keyword evidence="2" id="KW-0472">Membrane</keyword>
<sequence length="103" mass="11735">MLSEPGSVSHRHRGGDAAAGHRDWTGSDGAFDASSFVYSVCQQLCGLIICTSAVRLLAPHHQQQRQWKIKTRRFFMNMGPAVYREHREQTRMNHLIDTVRDGR</sequence>
<name>A0A6A4S9P1_SCOMX</name>
<reference evidence="3 4" key="1">
    <citation type="submission" date="2019-06" db="EMBL/GenBank/DDBJ databases">
        <title>Draft genomes of female and male turbot (Scophthalmus maximus).</title>
        <authorList>
            <person name="Xu H."/>
            <person name="Xu X.-W."/>
            <person name="Shao C."/>
            <person name="Chen S."/>
        </authorList>
    </citation>
    <scope>NUCLEOTIDE SEQUENCE [LARGE SCALE GENOMIC DNA]</scope>
    <source>
        <strain evidence="3">Ysfricsl-2016a</strain>
        <tissue evidence="3">Blood</tissue>
    </source>
</reference>
<dbReference type="AlphaFoldDB" id="A0A6A4S9P1"/>
<gene>
    <name evidence="3" type="ORF">F2P81_020552</name>
</gene>
<dbReference type="EMBL" id="VEVO01000018">
    <property type="protein sequence ID" value="KAF0027811.1"/>
    <property type="molecule type" value="Genomic_DNA"/>
</dbReference>
<comment type="caution">
    <text evidence="3">The sequence shown here is derived from an EMBL/GenBank/DDBJ whole genome shotgun (WGS) entry which is preliminary data.</text>
</comment>
<accession>A0A6A4S9P1</accession>
<keyword evidence="2" id="KW-0812">Transmembrane</keyword>
<feature type="region of interest" description="Disordered" evidence="1">
    <location>
        <begin position="1"/>
        <end position="24"/>
    </location>
</feature>